<organism evidence="2 3">
    <name type="scientific">Liparis tanakae</name>
    <name type="common">Tanaka's snailfish</name>
    <dbReference type="NCBI Taxonomy" id="230148"/>
    <lineage>
        <taxon>Eukaryota</taxon>
        <taxon>Metazoa</taxon>
        <taxon>Chordata</taxon>
        <taxon>Craniata</taxon>
        <taxon>Vertebrata</taxon>
        <taxon>Euteleostomi</taxon>
        <taxon>Actinopterygii</taxon>
        <taxon>Neopterygii</taxon>
        <taxon>Teleostei</taxon>
        <taxon>Neoteleostei</taxon>
        <taxon>Acanthomorphata</taxon>
        <taxon>Eupercaria</taxon>
        <taxon>Perciformes</taxon>
        <taxon>Cottioidei</taxon>
        <taxon>Cottales</taxon>
        <taxon>Liparidae</taxon>
        <taxon>Liparis</taxon>
    </lineage>
</organism>
<protein>
    <submittedName>
        <fullName evidence="2">Uncharacterized protein</fullName>
    </submittedName>
</protein>
<feature type="compositionally biased region" description="Polar residues" evidence="1">
    <location>
        <begin position="23"/>
        <end position="33"/>
    </location>
</feature>
<feature type="compositionally biased region" description="Acidic residues" evidence="1">
    <location>
        <begin position="121"/>
        <end position="136"/>
    </location>
</feature>
<name>A0A4Z2IPZ6_9TELE</name>
<keyword evidence="3" id="KW-1185">Reference proteome</keyword>
<dbReference type="Proteomes" id="UP000314294">
    <property type="component" value="Unassembled WGS sequence"/>
</dbReference>
<sequence>MSYTQIDGSLTVSSLVTGHQLPSLPSETNNHSQLKLRTRHHDKRRQQPGEHRLRITHALICEPRPSHKRGGVIRTSAMLVTYLVTNSVWHEARWEMGRRKESVNRPLKRIPEAIHLAAKEDNDDDEEEDEERVQRE</sequence>
<feature type="compositionally biased region" description="Basic residues" evidence="1">
    <location>
        <begin position="34"/>
        <end position="44"/>
    </location>
</feature>
<comment type="caution">
    <text evidence="2">The sequence shown here is derived from an EMBL/GenBank/DDBJ whole genome shotgun (WGS) entry which is preliminary data.</text>
</comment>
<proteinExistence type="predicted"/>
<accession>A0A4Z2IPZ6</accession>
<feature type="region of interest" description="Disordered" evidence="1">
    <location>
        <begin position="21"/>
        <end position="50"/>
    </location>
</feature>
<dbReference type="AlphaFoldDB" id="A0A4Z2IPZ6"/>
<evidence type="ECO:0000313" key="3">
    <source>
        <dbReference type="Proteomes" id="UP000314294"/>
    </source>
</evidence>
<evidence type="ECO:0000313" key="2">
    <source>
        <dbReference type="EMBL" id="TNN79282.1"/>
    </source>
</evidence>
<feature type="region of interest" description="Disordered" evidence="1">
    <location>
        <begin position="114"/>
        <end position="136"/>
    </location>
</feature>
<gene>
    <name evidence="2" type="ORF">EYF80_010527</name>
</gene>
<evidence type="ECO:0000256" key="1">
    <source>
        <dbReference type="SAM" id="MobiDB-lite"/>
    </source>
</evidence>
<reference evidence="2 3" key="1">
    <citation type="submission" date="2019-03" db="EMBL/GenBank/DDBJ databases">
        <title>First draft genome of Liparis tanakae, snailfish: a comprehensive survey of snailfish specific genes.</title>
        <authorList>
            <person name="Kim W."/>
            <person name="Song I."/>
            <person name="Jeong J.-H."/>
            <person name="Kim D."/>
            <person name="Kim S."/>
            <person name="Ryu S."/>
            <person name="Song J.Y."/>
            <person name="Lee S.K."/>
        </authorList>
    </citation>
    <scope>NUCLEOTIDE SEQUENCE [LARGE SCALE GENOMIC DNA]</scope>
    <source>
        <tissue evidence="2">Muscle</tissue>
    </source>
</reference>
<dbReference type="EMBL" id="SRLO01000066">
    <property type="protein sequence ID" value="TNN79282.1"/>
    <property type="molecule type" value="Genomic_DNA"/>
</dbReference>